<feature type="transmembrane region" description="Helical" evidence="1">
    <location>
        <begin position="12"/>
        <end position="39"/>
    </location>
</feature>
<keyword evidence="1" id="KW-1133">Transmembrane helix</keyword>
<evidence type="ECO:0000313" key="3">
    <source>
        <dbReference type="Proteomes" id="UP000287243"/>
    </source>
</evidence>
<evidence type="ECO:0000256" key="1">
    <source>
        <dbReference type="SAM" id="Phobius"/>
    </source>
</evidence>
<reference evidence="2 3" key="1">
    <citation type="submission" date="2017-01" db="EMBL/GenBank/DDBJ databases">
        <title>First insights into the biology of 'candidatus Vampirococcus archaeovorus'.</title>
        <authorList>
            <person name="Kizina J."/>
            <person name="Jordan S."/>
            <person name="Stueber K."/>
            <person name="Reinhardt R."/>
            <person name="Harder J."/>
        </authorList>
    </citation>
    <scope>NUCLEOTIDE SEQUENCE [LARGE SCALE GENOMIC DNA]</scope>
    <source>
        <strain evidence="2 3">LiM</strain>
    </source>
</reference>
<protein>
    <submittedName>
        <fullName evidence="2">Uncharacterized protein</fullName>
    </submittedName>
</protein>
<feature type="transmembrane region" description="Helical" evidence="1">
    <location>
        <begin position="120"/>
        <end position="143"/>
    </location>
</feature>
<organism evidence="2 3">
    <name type="scientific">Velamenicoccus archaeovorus</name>
    <dbReference type="NCBI Taxonomy" id="1930593"/>
    <lineage>
        <taxon>Bacteria</taxon>
        <taxon>Pseudomonadati</taxon>
        <taxon>Candidatus Omnitrophota</taxon>
        <taxon>Candidatus Velamenicoccus</taxon>
    </lineage>
</organism>
<sequence>MVYKFITRSKGVVVFSISLIAFGAFNAFLMILSMALMSLRNLPEVAAVLPVGMISLPVFWLSSILNLLIFLAWVVCGIGALHLKDWARQTLRVVMSVYLINFLVNICLNVFLAQEVMTDVPVVFLIIGIVLSFSYYLGLIYFFSHPNIVRQFKYGVPPA</sequence>
<keyword evidence="3" id="KW-1185">Reference proteome</keyword>
<dbReference type="EMBL" id="CP019384">
    <property type="protein sequence ID" value="QAT17117.1"/>
    <property type="molecule type" value="Genomic_DNA"/>
</dbReference>
<dbReference type="AlphaFoldDB" id="A0A410P4I5"/>
<dbReference type="Proteomes" id="UP000287243">
    <property type="component" value="Chromosome"/>
</dbReference>
<gene>
    <name evidence="2" type="ORF">BU251_04915</name>
</gene>
<name>A0A410P4I5_VELA1</name>
<dbReference type="RefSeq" id="WP_128699766.1">
    <property type="nucleotide sequence ID" value="NZ_CP019384.1"/>
</dbReference>
<keyword evidence="1" id="KW-0812">Transmembrane</keyword>
<feature type="transmembrane region" description="Helical" evidence="1">
    <location>
        <begin position="59"/>
        <end position="81"/>
    </location>
</feature>
<keyword evidence="1" id="KW-0472">Membrane</keyword>
<accession>A0A410P4I5</accession>
<feature type="transmembrane region" description="Helical" evidence="1">
    <location>
        <begin position="93"/>
        <end position="114"/>
    </location>
</feature>
<proteinExistence type="predicted"/>
<dbReference type="KEGG" id="vai:BU251_04915"/>
<evidence type="ECO:0000313" key="2">
    <source>
        <dbReference type="EMBL" id="QAT17117.1"/>
    </source>
</evidence>